<evidence type="ECO:0000313" key="3">
    <source>
        <dbReference type="Proteomes" id="UP000605970"/>
    </source>
</evidence>
<protein>
    <submittedName>
        <fullName evidence="2">Uncharacterized protein</fullName>
    </submittedName>
</protein>
<gene>
    <name evidence="2" type="ORF">Mgra_00004341</name>
</gene>
<sequence>MNKKIIYYIYYLFSIIFLLLTQKTECQLNKNIHFIIKHALLECKIPEHCKQKINEALINERQVPICEGLDYFELLKCLDNEILPKTNVTILNSKTGQICCNIEEASLTCQVACKSALFAPTLSLVMKKNRIELFCYREHGNEYEGDKGLINCLETANKWLTK</sequence>
<name>A0A8S9ZS44_9BILA</name>
<evidence type="ECO:0000313" key="2">
    <source>
        <dbReference type="EMBL" id="KAF7636212.1"/>
    </source>
</evidence>
<reference evidence="2" key="1">
    <citation type="journal article" date="2020" name="Ecol. Evol.">
        <title>Genome structure and content of the rice root-knot nematode (Meloidogyne graminicola).</title>
        <authorList>
            <person name="Phan N.T."/>
            <person name="Danchin E.G.J."/>
            <person name="Klopp C."/>
            <person name="Perfus-Barbeoch L."/>
            <person name="Kozlowski D.K."/>
            <person name="Koutsovoulos G.D."/>
            <person name="Lopez-Roques C."/>
            <person name="Bouchez O."/>
            <person name="Zahm M."/>
            <person name="Besnard G."/>
            <person name="Bellafiore S."/>
        </authorList>
    </citation>
    <scope>NUCLEOTIDE SEQUENCE</scope>
    <source>
        <strain evidence="2">VN-18</strain>
    </source>
</reference>
<dbReference type="OrthoDB" id="5844102at2759"/>
<dbReference type="Proteomes" id="UP000605970">
    <property type="component" value="Unassembled WGS sequence"/>
</dbReference>
<keyword evidence="1" id="KW-0812">Transmembrane</keyword>
<keyword evidence="1" id="KW-1133">Transmembrane helix</keyword>
<evidence type="ECO:0000256" key="1">
    <source>
        <dbReference type="SAM" id="Phobius"/>
    </source>
</evidence>
<feature type="transmembrane region" description="Helical" evidence="1">
    <location>
        <begin position="5"/>
        <end position="21"/>
    </location>
</feature>
<dbReference type="AlphaFoldDB" id="A0A8S9ZS44"/>
<keyword evidence="3" id="KW-1185">Reference proteome</keyword>
<dbReference type="EMBL" id="JABEBT010000032">
    <property type="protein sequence ID" value="KAF7636212.1"/>
    <property type="molecule type" value="Genomic_DNA"/>
</dbReference>
<comment type="caution">
    <text evidence="2">The sequence shown here is derived from an EMBL/GenBank/DDBJ whole genome shotgun (WGS) entry which is preliminary data.</text>
</comment>
<keyword evidence="1" id="KW-0472">Membrane</keyword>
<accession>A0A8S9ZS44</accession>
<proteinExistence type="predicted"/>
<organism evidence="2 3">
    <name type="scientific">Meloidogyne graminicola</name>
    <dbReference type="NCBI Taxonomy" id="189291"/>
    <lineage>
        <taxon>Eukaryota</taxon>
        <taxon>Metazoa</taxon>
        <taxon>Ecdysozoa</taxon>
        <taxon>Nematoda</taxon>
        <taxon>Chromadorea</taxon>
        <taxon>Rhabditida</taxon>
        <taxon>Tylenchina</taxon>
        <taxon>Tylenchomorpha</taxon>
        <taxon>Tylenchoidea</taxon>
        <taxon>Meloidogynidae</taxon>
        <taxon>Meloidogyninae</taxon>
        <taxon>Meloidogyne</taxon>
    </lineage>
</organism>